<sequence length="74" mass="8244">EAIKMAPLVKALQAAPDMEPIVTVTAQHRDMLDQVLNLFNITPDYDLNIMSQGQTLYDVTNRALMGLKDVLEEA</sequence>
<dbReference type="EC" id="5.1.3.14" evidence="3"/>
<gene>
    <name evidence="5" type="ORF">Q604_UNBC14098G0001</name>
</gene>
<feature type="domain" description="UDP-N-acetylglucosamine 2-epimerase" evidence="4">
    <location>
        <begin position="10"/>
        <end position="73"/>
    </location>
</feature>
<evidence type="ECO:0000256" key="1">
    <source>
        <dbReference type="ARBA" id="ARBA00023235"/>
    </source>
</evidence>
<protein>
    <recommendedName>
        <fullName evidence="3">UDP-N-acetylglucosamine 2-epimerase (non-hydrolyzing)</fullName>
        <ecNumber evidence="3">5.1.3.14</ecNumber>
    </recommendedName>
</protein>
<organism evidence="5">
    <name type="scientific">human gut metagenome</name>
    <dbReference type="NCBI Taxonomy" id="408170"/>
    <lineage>
        <taxon>unclassified sequences</taxon>
        <taxon>metagenomes</taxon>
        <taxon>organismal metagenomes</taxon>
    </lineage>
</organism>
<name>W1XMP6_9ZZZZ</name>
<feature type="non-terminal residue" evidence="5">
    <location>
        <position position="74"/>
    </location>
</feature>
<dbReference type="AlphaFoldDB" id="W1XMP6"/>
<dbReference type="GO" id="GO:0008761">
    <property type="term" value="F:UDP-N-acetylglucosamine 2-epimerase activity"/>
    <property type="evidence" value="ECO:0007669"/>
    <property type="project" value="UniProtKB-EC"/>
</dbReference>
<dbReference type="InterPro" id="IPR003331">
    <property type="entry name" value="UDP_GlcNAc_Epimerase_2_dom"/>
</dbReference>
<comment type="caution">
    <text evidence="5">The sequence shown here is derived from an EMBL/GenBank/DDBJ whole genome shotgun (WGS) entry which is preliminary data.</text>
</comment>
<dbReference type="PANTHER" id="PTHR43174:SF2">
    <property type="entry name" value="UDP-N-ACETYLGLUCOSAMINE 2-EPIMERASE"/>
    <property type="match status" value="1"/>
</dbReference>
<proteinExistence type="inferred from homology"/>
<comment type="similarity">
    <text evidence="2">Belongs to the UDP-N-acetylglucosamine 2-epimerase family.</text>
</comment>
<evidence type="ECO:0000313" key="5">
    <source>
        <dbReference type="EMBL" id="ETJ31406.1"/>
    </source>
</evidence>
<feature type="non-terminal residue" evidence="5">
    <location>
        <position position="1"/>
    </location>
</feature>
<keyword evidence="1" id="KW-0413">Isomerase</keyword>
<dbReference type="SUPFAM" id="SSF53756">
    <property type="entry name" value="UDP-Glycosyltransferase/glycogen phosphorylase"/>
    <property type="match status" value="1"/>
</dbReference>
<dbReference type="EMBL" id="AZMM01014098">
    <property type="protein sequence ID" value="ETJ31406.1"/>
    <property type="molecule type" value="Genomic_DNA"/>
</dbReference>
<dbReference type="Gene3D" id="3.40.50.2000">
    <property type="entry name" value="Glycogen Phosphorylase B"/>
    <property type="match status" value="1"/>
</dbReference>
<evidence type="ECO:0000256" key="3">
    <source>
        <dbReference type="ARBA" id="ARBA00038858"/>
    </source>
</evidence>
<accession>W1XMP6</accession>
<reference evidence="5" key="1">
    <citation type="submission" date="2013-12" db="EMBL/GenBank/DDBJ databases">
        <title>A Varibaculum cambriense genome reconstructed from a premature infant gut community with otherwise low bacterial novelty that shifts toward anaerobic metabolism during the third week of life.</title>
        <authorList>
            <person name="Brown C.T."/>
            <person name="Sharon I."/>
            <person name="Thomas B.C."/>
            <person name="Castelle C.J."/>
            <person name="Morowitz M.J."/>
            <person name="Banfield J.F."/>
        </authorList>
    </citation>
    <scope>NUCLEOTIDE SEQUENCE</scope>
</reference>
<dbReference type="InterPro" id="IPR029767">
    <property type="entry name" value="WecB-like"/>
</dbReference>
<evidence type="ECO:0000256" key="2">
    <source>
        <dbReference type="ARBA" id="ARBA00038209"/>
    </source>
</evidence>
<dbReference type="PANTHER" id="PTHR43174">
    <property type="entry name" value="UDP-N-ACETYLGLUCOSAMINE 2-EPIMERASE"/>
    <property type="match status" value="1"/>
</dbReference>
<evidence type="ECO:0000259" key="4">
    <source>
        <dbReference type="Pfam" id="PF02350"/>
    </source>
</evidence>
<dbReference type="Pfam" id="PF02350">
    <property type="entry name" value="Epimerase_2"/>
    <property type="match status" value="1"/>
</dbReference>